<proteinExistence type="predicted"/>
<evidence type="ECO:0000313" key="3">
    <source>
        <dbReference type="Proteomes" id="UP000010094"/>
    </source>
</evidence>
<sequence>MKVRRRSKIVSMSVGLLALVTGTVTIIGFVIKLQRRLKSISMNEELKELYFYCPRSPAVLVEELGCISLRFSDIKEETFIIGQAECRENSEKLYLEFIINTLDRISCPEDEAYRIEGDLMEREKERLRVLSCEIRYNLCENSRVMGAKDIKAYSDTSSVALRRLLGLDKEFPSEQDLEAEEAREMIKVIEAYWHKGLNDVECKISEKTLLLKRYVACVLARYLIECKIDNQKRMARDADVLMRIEVGDVLGDKRISPFVILSRKESMSPGTYMNVVREILFFIKYKGIISDMDSGANKSFNGTDELWFLLQKCKNSFNRTLSYKLSKLFDERSKNDLMAGNDDDYMAYRILIGFLGLTEGFQDAEIRQIKDQDMPVLRYYQSFLSTLVDDKAYYHILDTKKTIKVKDYMAGQLLRGYKGKIHKLASKIENRKISRMKISGGSIQMKHYLWILVRLIHDIGDVDRKTNRKFTDELSKLRENFILLVELILDGRRIDTSEPSTRAVLRLVGIGENIGVCTEGVGDEHAYIFESIGWCKSPGNSISSARCILNGVEVPLKRHAMGVVSQYLKECREWSEAQKRMDLKVFRSVSEAFSIRYEDGRPVGVEYFEIIRTMLVKVFCYESENLFRKAMIDGNSLSNMLKYYLDCKVRDVCEFFSKAFLTVINDLHEDGERVSGHTVTMIKRVLGKDESFMRSMDFQKVDERLFKSILSRFPGKYKKIECCFEDKEFRLVHLVALAIAKYLKAGPVENFELALELEKNLICKVGFYEER</sequence>
<dbReference type="AlphaFoldDB" id="I7ADX8"/>
<protein>
    <submittedName>
        <fullName evidence="2">Uncharacterized protein</fullName>
    </submittedName>
</protein>
<dbReference type="HOGENOM" id="CLU_363295_0_0_1"/>
<dbReference type="OrthoDB" id="2193072at2759"/>
<accession>I7ADX8</accession>
<dbReference type="RefSeq" id="XP_009264302.1">
    <property type="nucleotide sequence ID" value="XM_009266027.1"/>
</dbReference>
<dbReference type="EMBL" id="CP003521">
    <property type="protein sequence ID" value="AFN82805.1"/>
    <property type="molecule type" value="Genomic_DNA"/>
</dbReference>
<keyword evidence="3" id="KW-1185">Reference proteome</keyword>
<keyword evidence="1" id="KW-1133">Transmembrane helix</keyword>
<reference evidence="2 3" key="1">
    <citation type="journal article" date="2012" name="Proc. Natl. Acad. Sci. U.S.A.">
        <title>Gain and loss of multiple functionally related, horizontally transferred genes in the reduced genomes of two microsporidian parasites.</title>
        <authorList>
            <person name="Pombert J.-F."/>
            <person name="Selman M."/>
            <person name="Burki F."/>
            <person name="Bardell F.T."/>
            <person name="Farinelli L."/>
            <person name="Solter L.F."/>
            <person name="Whitman D.W."/>
            <person name="Weiss L.M."/>
            <person name="Corradi N."/>
            <person name="Keeling P.J."/>
        </authorList>
    </citation>
    <scope>NUCLEOTIDE SEQUENCE [LARGE SCALE GENOMIC DNA]</scope>
    <source>
        <strain evidence="2 3">SJ-2008</strain>
    </source>
</reference>
<dbReference type="KEGG" id="ero:EROM_040360"/>
<dbReference type="GeneID" id="20521100"/>
<dbReference type="Proteomes" id="UP000010094">
    <property type="component" value="Chromosome IV"/>
</dbReference>
<dbReference type="VEuPathDB" id="MicrosporidiaDB:EROM_040360"/>
<keyword evidence="1" id="KW-0812">Transmembrane</keyword>
<evidence type="ECO:0000313" key="2">
    <source>
        <dbReference type="EMBL" id="AFN82805.1"/>
    </source>
</evidence>
<feature type="transmembrane region" description="Helical" evidence="1">
    <location>
        <begin position="12"/>
        <end position="31"/>
    </location>
</feature>
<name>I7ADX8_ENCRO</name>
<gene>
    <name evidence="2" type="ordered locus">EROM_040360</name>
</gene>
<evidence type="ECO:0000256" key="1">
    <source>
        <dbReference type="SAM" id="Phobius"/>
    </source>
</evidence>
<keyword evidence="1" id="KW-0472">Membrane</keyword>
<organism evidence="2 3">
    <name type="scientific">Encephalitozoon romaleae (strain SJ-2008)</name>
    <name type="common">Microsporidian parasite</name>
    <dbReference type="NCBI Taxonomy" id="1178016"/>
    <lineage>
        <taxon>Eukaryota</taxon>
        <taxon>Fungi</taxon>
        <taxon>Fungi incertae sedis</taxon>
        <taxon>Microsporidia</taxon>
        <taxon>Unikaryonidae</taxon>
        <taxon>Encephalitozoon</taxon>
    </lineage>
</organism>